<dbReference type="InterPro" id="IPR006058">
    <property type="entry name" value="2Fe2S_fd_BS"/>
</dbReference>
<dbReference type="Pfam" id="PF00111">
    <property type="entry name" value="Fer2"/>
    <property type="match status" value="1"/>
</dbReference>
<dbReference type="Pfam" id="PF20256">
    <property type="entry name" value="MoCoBD_2"/>
    <property type="match status" value="2"/>
</dbReference>
<keyword evidence="2" id="KW-0479">Metal-binding</keyword>
<dbReference type="OrthoDB" id="9759099at2"/>
<sequence>MFAFLLNGQSVTVRDDGSLLDYLRDVAGLTAAKNGCGEGACGACMVLVDGKATRACLLTLAKAAGKKIVTVEGLSGREKEVYAWAFAEAGAVQCGFCTPGMVISAKGLLDRNPDPSPAEVKKALHGNVCRCTGYVKIERAVLMAARALRENQEIPVDGKYRLGDRMPRIDAREKVLGTAEYVDDMRVDGMLFAAVLRSPSARAYIRRIDVAAARALPGVEAVITANDIPGRRHQGHIIPDWPAFIAEGEETRYIGDALAAVAAVSKAVAKAAVQLIKVEYEERKPVTTPREALAEGAPSIHPRGNLLAKTVLKRGNAAAAIAKAKYVVTQRYMTPPTEHAFLEPESALAVPEADGTLTVYTSGQNVYDDHHGIVSLLGVEDSRVRIISRMVGGGFGGKEDLSVQHHAALLAWHAGKPVKLTLSRQESIQVHPKRHAMEMEFTLACDENGLFTAMKADILADTGAYASLGGPVLQRACTHAAGPYQIENVDITGLGLYTNNPPAGAFRGFGVTQSCFAMETNINILAGKVGLSPWKIRFRNAIEPGKVLPNGQVADAGTALKETLLAVRDVFASNPAAGIACAMKNSGLGVGVPDTGRAKIQVQNGKAVILTGAACMGQGLATVMIQILCETAGLDCQDVDVHVPDTAITPNAGTSTASRQTLFTGEAVRQAALKLKADLKENGLGELDGREYYGEYTGVTDPMGSDKPNPVSHVAYGYATHVVILDEAGKVARVVAAHDVGKAINPTSLEGQIEGGVVMGLGYALTEDFPLRDGVPMVKFGTLGLFRAGGVPPIEVVIVEKNPADLAYGAKGVGEITAIPIAPAVAGAYLRRDGRIRTKLPLETTAYRK</sequence>
<dbReference type="InterPro" id="IPR037165">
    <property type="entry name" value="AldOxase/xan_DH_Mopterin-bd_sf"/>
</dbReference>
<dbReference type="InterPro" id="IPR008274">
    <property type="entry name" value="AldOxase/xan_DH_MoCoBD1"/>
</dbReference>
<gene>
    <name evidence="6" type="ORF">LUCI_1917</name>
</gene>
<dbReference type="InterPro" id="IPR036884">
    <property type="entry name" value="2Fe-2S-bd_dom_sf"/>
</dbReference>
<dbReference type="InterPro" id="IPR036010">
    <property type="entry name" value="2Fe-2S_ferredoxin-like_sf"/>
</dbReference>
<dbReference type="Pfam" id="PF01799">
    <property type="entry name" value="Fer2_2"/>
    <property type="match status" value="1"/>
</dbReference>
<dbReference type="InterPro" id="IPR012675">
    <property type="entry name" value="Beta-grasp_dom_sf"/>
</dbReference>
<dbReference type="SUPFAM" id="SSF54292">
    <property type="entry name" value="2Fe-2S ferredoxin-like"/>
    <property type="match status" value="1"/>
</dbReference>
<dbReference type="InterPro" id="IPR002888">
    <property type="entry name" value="2Fe-2S-bd"/>
</dbReference>
<dbReference type="AlphaFoldDB" id="A0A498R5L3"/>
<accession>A0A498R5L3</accession>
<evidence type="ECO:0000259" key="5">
    <source>
        <dbReference type="PROSITE" id="PS51085"/>
    </source>
</evidence>
<evidence type="ECO:0000256" key="1">
    <source>
        <dbReference type="ARBA" id="ARBA00006849"/>
    </source>
</evidence>
<dbReference type="Gene3D" id="3.30.365.10">
    <property type="entry name" value="Aldehyde oxidase/xanthine dehydrogenase, molybdopterin binding domain"/>
    <property type="match status" value="5"/>
</dbReference>
<comment type="similarity">
    <text evidence="1">Belongs to the xanthine dehydrogenase family.</text>
</comment>
<dbReference type="PANTHER" id="PTHR11908:SF157">
    <property type="entry name" value="XANTHINE DEHYDROGENASE SUBUNIT D-RELATED"/>
    <property type="match status" value="1"/>
</dbReference>
<dbReference type="EMBL" id="UPPP01000066">
    <property type="protein sequence ID" value="VBB06681.1"/>
    <property type="molecule type" value="Genomic_DNA"/>
</dbReference>
<dbReference type="Gene3D" id="3.10.20.30">
    <property type="match status" value="1"/>
</dbReference>
<protein>
    <submittedName>
        <fullName evidence="6">Aldehyde oxidase/xanthine dehydrogenase a/b hammerhead</fullName>
    </submittedName>
</protein>
<dbReference type="PANTHER" id="PTHR11908">
    <property type="entry name" value="XANTHINE DEHYDROGENASE"/>
    <property type="match status" value="1"/>
</dbReference>
<dbReference type="Pfam" id="PF01315">
    <property type="entry name" value="Ald_Xan_dh_C"/>
    <property type="match status" value="1"/>
</dbReference>
<keyword evidence="4" id="KW-0408">Iron</keyword>
<keyword evidence="7" id="KW-1185">Reference proteome</keyword>
<dbReference type="SMART" id="SM01008">
    <property type="entry name" value="Ald_Xan_dh_C"/>
    <property type="match status" value="1"/>
</dbReference>
<evidence type="ECO:0000256" key="3">
    <source>
        <dbReference type="ARBA" id="ARBA00023002"/>
    </source>
</evidence>
<organism evidence="6 7">
    <name type="scientific">Lucifera butyrica</name>
    <dbReference type="NCBI Taxonomy" id="1351585"/>
    <lineage>
        <taxon>Bacteria</taxon>
        <taxon>Bacillati</taxon>
        <taxon>Bacillota</taxon>
        <taxon>Negativicutes</taxon>
        <taxon>Veillonellales</taxon>
        <taxon>Veillonellaceae</taxon>
        <taxon>Lucifera</taxon>
    </lineage>
</organism>
<dbReference type="Proteomes" id="UP000277811">
    <property type="component" value="Unassembled WGS sequence"/>
</dbReference>
<dbReference type="CDD" id="cd00207">
    <property type="entry name" value="fer2"/>
    <property type="match status" value="1"/>
</dbReference>
<dbReference type="SUPFAM" id="SSF47741">
    <property type="entry name" value="CO dehydrogenase ISP C-domain like"/>
    <property type="match status" value="1"/>
</dbReference>
<dbReference type="InterPro" id="IPR017697">
    <property type="entry name" value="Xdh"/>
</dbReference>
<dbReference type="GO" id="GO:0005506">
    <property type="term" value="F:iron ion binding"/>
    <property type="evidence" value="ECO:0007669"/>
    <property type="project" value="InterPro"/>
</dbReference>
<reference evidence="6 7" key="1">
    <citation type="submission" date="2018-06" db="EMBL/GenBank/DDBJ databases">
        <authorList>
            <person name="Strepis N."/>
        </authorList>
    </citation>
    <scope>NUCLEOTIDE SEQUENCE [LARGE SCALE GENOMIC DNA]</scope>
    <source>
        <strain evidence="6">LUCI</strain>
    </source>
</reference>
<name>A0A498R5L3_9FIRM</name>
<dbReference type="NCBIfam" id="TIGR03311">
    <property type="entry name" value="Se_dep_XDH"/>
    <property type="match status" value="1"/>
</dbReference>
<dbReference type="InterPro" id="IPR000674">
    <property type="entry name" value="Ald_Oxase/Xan_DH_a/b"/>
</dbReference>
<dbReference type="InterPro" id="IPR036856">
    <property type="entry name" value="Ald_Oxase/Xan_DH_a/b_sf"/>
</dbReference>
<dbReference type="Gene3D" id="3.90.1170.50">
    <property type="entry name" value="Aldehyde oxidase/xanthine dehydrogenase, a/b hammerhead"/>
    <property type="match status" value="1"/>
</dbReference>
<evidence type="ECO:0000256" key="4">
    <source>
        <dbReference type="ARBA" id="ARBA00023004"/>
    </source>
</evidence>
<evidence type="ECO:0000313" key="6">
    <source>
        <dbReference type="EMBL" id="VBB06681.1"/>
    </source>
</evidence>
<dbReference type="PROSITE" id="PS00197">
    <property type="entry name" value="2FE2S_FER_1"/>
    <property type="match status" value="1"/>
</dbReference>
<feature type="domain" description="2Fe-2S ferredoxin-type" evidence="5">
    <location>
        <begin position="1"/>
        <end position="74"/>
    </location>
</feature>
<dbReference type="InterPro" id="IPR001041">
    <property type="entry name" value="2Fe-2S_ferredoxin-type"/>
</dbReference>
<keyword evidence="3" id="KW-0560">Oxidoreductase</keyword>
<dbReference type="InterPro" id="IPR016208">
    <property type="entry name" value="Ald_Oxase/xanthine_DH-like"/>
</dbReference>
<dbReference type="RefSeq" id="WP_122627621.1">
    <property type="nucleotide sequence ID" value="NZ_UPPP01000066.1"/>
</dbReference>
<proteinExistence type="inferred from homology"/>
<dbReference type="SUPFAM" id="SSF56003">
    <property type="entry name" value="Molybdenum cofactor-binding domain"/>
    <property type="match status" value="1"/>
</dbReference>
<dbReference type="InterPro" id="IPR046867">
    <property type="entry name" value="AldOxase/xan_DH_MoCoBD2"/>
</dbReference>
<dbReference type="PROSITE" id="PS51085">
    <property type="entry name" value="2FE2S_FER_2"/>
    <property type="match status" value="1"/>
</dbReference>
<dbReference type="Pfam" id="PF02738">
    <property type="entry name" value="MoCoBD_1"/>
    <property type="match status" value="1"/>
</dbReference>
<evidence type="ECO:0000313" key="7">
    <source>
        <dbReference type="Proteomes" id="UP000277811"/>
    </source>
</evidence>
<dbReference type="SUPFAM" id="SSF54665">
    <property type="entry name" value="CO dehydrogenase molybdoprotein N-domain-like"/>
    <property type="match status" value="1"/>
</dbReference>
<dbReference type="GO" id="GO:0051537">
    <property type="term" value="F:2 iron, 2 sulfur cluster binding"/>
    <property type="evidence" value="ECO:0007669"/>
    <property type="project" value="InterPro"/>
</dbReference>
<dbReference type="GO" id="GO:0016491">
    <property type="term" value="F:oxidoreductase activity"/>
    <property type="evidence" value="ECO:0007669"/>
    <property type="project" value="UniProtKB-KW"/>
</dbReference>
<evidence type="ECO:0000256" key="2">
    <source>
        <dbReference type="ARBA" id="ARBA00022723"/>
    </source>
</evidence>
<dbReference type="Gene3D" id="1.10.150.120">
    <property type="entry name" value="[2Fe-2S]-binding domain"/>
    <property type="match status" value="1"/>
</dbReference>